<dbReference type="KEGG" id="dpl:KGM_209849"/>
<evidence type="ECO:0000259" key="5">
    <source>
        <dbReference type="Pfam" id="PF21362"/>
    </source>
</evidence>
<evidence type="ECO:0000313" key="7">
    <source>
        <dbReference type="Proteomes" id="UP000007151"/>
    </source>
</evidence>
<organism evidence="6 7">
    <name type="scientific">Danaus plexippus plexippus</name>
    <dbReference type="NCBI Taxonomy" id="278856"/>
    <lineage>
        <taxon>Eukaryota</taxon>
        <taxon>Metazoa</taxon>
        <taxon>Ecdysozoa</taxon>
        <taxon>Arthropoda</taxon>
        <taxon>Hexapoda</taxon>
        <taxon>Insecta</taxon>
        <taxon>Pterygota</taxon>
        <taxon>Neoptera</taxon>
        <taxon>Endopterygota</taxon>
        <taxon>Lepidoptera</taxon>
        <taxon>Glossata</taxon>
        <taxon>Ditrysia</taxon>
        <taxon>Papilionoidea</taxon>
        <taxon>Nymphalidae</taxon>
        <taxon>Danainae</taxon>
        <taxon>Danaini</taxon>
        <taxon>Danaina</taxon>
        <taxon>Danaus</taxon>
        <taxon>Danaus</taxon>
    </lineage>
</organism>
<dbReference type="EMBL" id="AGBW02008783">
    <property type="protein sequence ID" value="OWR52558.1"/>
    <property type="molecule type" value="Genomic_DNA"/>
</dbReference>
<keyword evidence="2" id="KW-0863">Zinc-finger</keyword>
<feature type="compositionally biased region" description="Low complexity" evidence="4">
    <location>
        <begin position="92"/>
        <end position="102"/>
    </location>
</feature>
<dbReference type="Proteomes" id="UP000007151">
    <property type="component" value="Unassembled WGS sequence"/>
</dbReference>
<evidence type="ECO:0000256" key="3">
    <source>
        <dbReference type="ARBA" id="ARBA00022833"/>
    </source>
</evidence>
<dbReference type="GO" id="GO:0016301">
    <property type="term" value="F:kinase activity"/>
    <property type="evidence" value="ECO:0007669"/>
    <property type="project" value="UniProtKB-KW"/>
</dbReference>
<name>A0A212FFQ1_DANPL</name>
<keyword evidence="6" id="KW-0808">Transferase</keyword>
<evidence type="ECO:0000256" key="1">
    <source>
        <dbReference type="ARBA" id="ARBA00022723"/>
    </source>
</evidence>
<feature type="domain" description="E3 ubiquitin-protein ligase Sina-like RING finger" evidence="5">
    <location>
        <begin position="21"/>
        <end position="54"/>
    </location>
</feature>
<dbReference type="Pfam" id="PF21362">
    <property type="entry name" value="Sina_RING"/>
    <property type="match status" value="1"/>
</dbReference>
<dbReference type="InterPro" id="IPR049548">
    <property type="entry name" value="Sina-like_RING"/>
</dbReference>
<proteinExistence type="predicted"/>
<sequence length="102" mass="11150">MVEKAEVKPESLLNLDDLLQCPVCYEIPSGQIFQCNEGHHVCGRCKMRLDVCPKLGAKPTNGSGSSESSTPAKDTTTGECENDVNEEDEENNLNLPNVSLKR</sequence>
<keyword evidence="3" id="KW-0862">Zinc</keyword>
<keyword evidence="6" id="KW-0418">Kinase</keyword>
<keyword evidence="7" id="KW-1185">Reference proteome</keyword>
<dbReference type="GO" id="GO:0008270">
    <property type="term" value="F:zinc ion binding"/>
    <property type="evidence" value="ECO:0007669"/>
    <property type="project" value="UniProtKB-KW"/>
</dbReference>
<dbReference type="AlphaFoldDB" id="A0A212FFQ1"/>
<protein>
    <submittedName>
        <fullName evidence="6">Tyrosine kinase receptor Cad96Ca</fullName>
    </submittedName>
</protein>
<evidence type="ECO:0000256" key="4">
    <source>
        <dbReference type="SAM" id="MobiDB-lite"/>
    </source>
</evidence>
<comment type="caution">
    <text evidence="6">The sequence shown here is derived from an EMBL/GenBank/DDBJ whole genome shotgun (WGS) entry which is preliminary data.</text>
</comment>
<accession>A0A212FFQ1</accession>
<dbReference type="InParanoid" id="A0A212FFQ1"/>
<reference evidence="6 7" key="1">
    <citation type="journal article" date="2011" name="Cell">
        <title>The monarch butterfly genome yields insights into long-distance migration.</title>
        <authorList>
            <person name="Zhan S."/>
            <person name="Merlin C."/>
            <person name="Boore J.L."/>
            <person name="Reppert S.M."/>
        </authorList>
    </citation>
    <scope>NUCLEOTIDE SEQUENCE [LARGE SCALE GENOMIC DNA]</scope>
    <source>
        <strain evidence="6">F-2</strain>
    </source>
</reference>
<feature type="compositionally biased region" description="Acidic residues" evidence="4">
    <location>
        <begin position="80"/>
        <end position="91"/>
    </location>
</feature>
<keyword evidence="1" id="KW-0479">Metal-binding</keyword>
<feature type="compositionally biased region" description="Polar residues" evidence="4">
    <location>
        <begin position="60"/>
        <end position="78"/>
    </location>
</feature>
<feature type="region of interest" description="Disordered" evidence="4">
    <location>
        <begin position="56"/>
        <end position="102"/>
    </location>
</feature>
<keyword evidence="6" id="KW-0675">Receptor</keyword>
<evidence type="ECO:0000256" key="2">
    <source>
        <dbReference type="ARBA" id="ARBA00022771"/>
    </source>
</evidence>
<evidence type="ECO:0000313" key="6">
    <source>
        <dbReference type="EMBL" id="OWR52558.1"/>
    </source>
</evidence>
<gene>
    <name evidence="6" type="ORF">KGM_209849</name>
</gene>